<protein>
    <recommendedName>
        <fullName evidence="9">ABC transmembrane type-2 domain-containing protein</fullName>
    </recommendedName>
</protein>
<feature type="transmembrane region" description="Helical" evidence="8">
    <location>
        <begin position="248"/>
        <end position="266"/>
    </location>
</feature>
<evidence type="ECO:0000259" key="9">
    <source>
        <dbReference type="PROSITE" id="PS51012"/>
    </source>
</evidence>
<comment type="subcellular location">
    <subcellularLocation>
        <location evidence="1">Cell inner membrane</location>
        <topology evidence="1">Multi-pass membrane protein</topology>
    </subcellularLocation>
</comment>
<dbReference type="GO" id="GO:0043190">
    <property type="term" value="C:ATP-binding cassette (ABC) transporter complex"/>
    <property type="evidence" value="ECO:0007669"/>
    <property type="project" value="InterPro"/>
</dbReference>
<accession>A0A382AGJ4</accession>
<evidence type="ECO:0000256" key="5">
    <source>
        <dbReference type="ARBA" id="ARBA00022692"/>
    </source>
</evidence>
<feature type="transmembrane region" description="Helical" evidence="8">
    <location>
        <begin position="71"/>
        <end position="90"/>
    </location>
</feature>
<proteinExistence type="predicted"/>
<evidence type="ECO:0000256" key="1">
    <source>
        <dbReference type="ARBA" id="ARBA00004429"/>
    </source>
</evidence>
<keyword evidence="4" id="KW-0997">Cell inner membrane</keyword>
<dbReference type="PANTHER" id="PTHR30413">
    <property type="entry name" value="INNER MEMBRANE TRANSPORT PERMEASE"/>
    <property type="match status" value="1"/>
</dbReference>
<evidence type="ECO:0000256" key="4">
    <source>
        <dbReference type="ARBA" id="ARBA00022519"/>
    </source>
</evidence>
<dbReference type="InterPro" id="IPR047817">
    <property type="entry name" value="ABC2_TM_bact-type"/>
</dbReference>
<name>A0A382AGJ4_9ZZZZ</name>
<evidence type="ECO:0000256" key="8">
    <source>
        <dbReference type="SAM" id="Phobius"/>
    </source>
</evidence>
<keyword evidence="3" id="KW-1003">Cell membrane</keyword>
<dbReference type="PANTHER" id="PTHR30413:SF8">
    <property type="entry name" value="TRANSPORT PERMEASE PROTEIN"/>
    <property type="match status" value="1"/>
</dbReference>
<dbReference type="Pfam" id="PF01061">
    <property type="entry name" value="ABC2_membrane"/>
    <property type="match status" value="1"/>
</dbReference>
<feature type="domain" description="ABC transmembrane type-2" evidence="9">
    <location>
        <begin position="32"/>
        <end position="269"/>
    </location>
</feature>
<evidence type="ECO:0000256" key="3">
    <source>
        <dbReference type="ARBA" id="ARBA00022475"/>
    </source>
</evidence>
<dbReference type="EMBL" id="UINC01025222">
    <property type="protein sequence ID" value="SVB00401.1"/>
    <property type="molecule type" value="Genomic_DNA"/>
</dbReference>
<feature type="transmembrane region" description="Helical" evidence="8">
    <location>
        <begin position="180"/>
        <end position="196"/>
    </location>
</feature>
<evidence type="ECO:0000256" key="2">
    <source>
        <dbReference type="ARBA" id="ARBA00022448"/>
    </source>
</evidence>
<evidence type="ECO:0000256" key="7">
    <source>
        <dbReference type="ARBA" id="ARBA00023136"/>
    </source>
</evidence>
<gene>
    <name evidence="10" type="ORF">METZ01_LOCUS153255</name>
</gene>
<dbReference type="PRINTS" id="PR00164">
    <property type="entry name" value="ABC2TRNSPORT"/>
</dbReference>
<organism evidence="10">
    <name type="scientific">marine metagenome</name>
    <dbReference type="NCBI Taxonomy" id="408172"/>
    <lineage>
        <taxon>unclassified sequences</taxon>
        <taxon>metagenomes</taxon>
        <taxon>ecological metagenomes</taxon>
    </lineage>
</organism>
<keyword evidence="7 8" id="KW-0472">Membrane</keyword>
<dbReference type="GO" id="GO:0015920">
    <property type="term" value="P:lipopolysaccharide transport"/>
    <property type="evidence" value="ECO:0007669"/>
    <property type="project" value="TreeGrafter"/>
</dbReference>
<dbReference type="InterPro" id="IPR013525">
    <property type="entry name" value="ABC2_TM"/>
</dbReference>
<reference evidence="10" key="1">
    <citation type="submission" date="2018-05" db="EMBL/GenBank/DDBJ databases">
        <authorList>
            <person name="Lanie J.A."/>
            <person name="Ng W.-L."/>
            <person name="Kazmierczak K.M."/>
            <person name="Andrzejewski T.M."/>
            <person name="Davidsen T.M."/>
            <person name="Wayne K.J."/>
            <person name="Tettelin H."/>
            <person name="Glass J.I."/>
            <person name="Rusch D."/>
            <person name="Podicherti R."/>
            <person name="Tsui H.-C.T."/>
            <person name="Winkler M.E."/>
        </authorList>
    </citation>
    <scope>NUCLEOTIDE SEQUENCE</scope>
</reference>
<keyword evidence="6 8" id="KW-1133">Transmembrane helix</keyword>
<keyword evidence="5 8" id="KW-0812">Transmembrane</keyword>
<dbReference type="AlphaFoldDB" id="A0A382AGJ4"/>
<evidence type="ECO:0000313" key="10">
    <source>
        <dbReference type="EMBL" id="SVB00401.1"/>
    </source>
</evidence>
<feature type="transmembrane region" description="Helical" evidence="8">
    <location>
        <begin position="148"/>
        <end position="173"/>
    </location>
</feature>
<evidence type="ECO:0000256" key="6">
    <source>
        <dbReference type="ARBA" id="ARBA00022989"/>
    </source>
</evidence>
<dbReference type="GO" id="GO:0140359">
    <property type="term" value="F:ABC-type transporter activity"/>
    <property type="evidence" value="ECO:0007669"/>
    <property type="project" value="InterPro"/>
</dbReference>
<dbReference type="InterPro" id="IPR000412">
    <property type="entry name" value="ABC_2_transport"/>
</dbReference>
<dbReference type="PROSITE" id="PS51012">
    <property type="entry name" value="ABC_TM2"/>
    <property type="match status" value="1"/>
</dbReference>
<feature type="transmembrane region" description="Helical" evidence="8">
    <location>
        <begin position="110"/>
        <end position="136"/>
    </location>
</feature>
<keyword evidence="2" id="KW-0813">Transport</keyword>
<feature type="transmembrane region" description="Helical" evidence="8">
    <location>
        <begin position="31"/>
        <end position="51"/>
    </location>
</feature>
<sequence>MKHGLHNLFRHRVVIQSLVTRELKARYRGSVGGYLWSFLNPLLLLLVYTIVFTTVFTPPRAQGADTDPYPLFMFCGLLPWAWFAASLTDASNSLIAGGNLIKKLIFPAEILPVVSVLANGVHYLLGLPIYLCFWIVYKPDGVGVHLLWLPLVILTQLVLSLGLGLILSALAVHFRDIRDILANTLTLWFFLTPIIYSRQFIRNMAEGEGASWVPKVISQVLDLNPMTHIMNGYHLSIFEGTLINWKRLPVTMVVAFLILMAGYWFFDRLRDSFPEEV</sequence>